<feature type="domain" description="Peptidase S1" evidence="14">
    <location>
        <begin position="82"/>
        <end position="330"/>
    </location>
</feature>
<dbReference type="AlphaFoldDB" id="A0A7R9KNH8"/>
<evidence type="ECO:0000256" key="1">
    <source>
        <dbReference type="ARBA" id="ARBA00022536"/>
    </source>
</evidence>
<keyword evidence="4" id="KW-0732">Signal</keyword>
<dbReference type="FunFam" id="2.40.10.10:FF:000120">
    <property type="entry name" value="Putative serine protease"/>
    <property type="match status" value="1"/>
</dbReference>
<evidence type="ECO:0000259" key="14">
    <source>
        <dbReference type="PROSITE" id="PS50240"/>
    </source>
</evidence>
<dbReference type="GO" id="GO:0042381">
    <property type="term" value="P:hemolymph coagulation"/>
    <property type="evidence" value="ECO:0007669"/>
    <property type="project" value="UniProtKB-KW"/>
</dbReference>
<keyword evidence="9" id="KW-0130">Cell adhesion</keyword>
<dbReference type="GO" id="GO:0030246">
    <property type="term" value="F:carbohydrate binding"/>
    <property type="evidence" value="ECO:0007669"/>
    <property type="project" value="UniProtKB-KW"/>
</dbReference>
<dbReference type="InterPro" id="IPR001254">
    <property type="entry name" value="Trypsin_dom"/>
</dbReference>
<dbReference type="Proteomes" id="UP000759131">
    <property type="component" value="Unassembled WGS sequence"/>
</dbReference>
<evidence type="ECO:0000256" key="10">
    <source>
        <dbReference type="ARBA" id="ARBA00023157"/>
    </source>
</evidence>
<dbReference type="EMBL" id="OC858402">
    <property type="protein sequence ID" value="CAD7626426.1"/>
    <property type="molecule type" value="Genomic_DNA"/>
</dbReference>
<evidence type="ECO:0000256" key="3">
    <source>
        <dbReference type="ARBA" id="ARBA00022670"/>
    </source>
</evidence>
<dbReference type="SMART" id="SM00020">
    <property type="entry name" value="Tryp_SPc"/>
    <property type="match status" value="1"/>
</dbReference>
<dbReference type="InterPro" id="IPR033116">
    <property type="entry name" value="TRYPSIN_SER"/>
</dbReference>
<evidence type="ECO:0000256" key="8">
    <source>
        <dbReference type="ARBA" id="ARBA00022825"/>
    </source>
</evidence>
<dbReference type="PRINTS" id="PR00722">
    <property type="entry name" value="CHYMOTRYPSIN"/>
</dbReference>
<evidence type="ECO:0000256" key="5">
    <source>
        <dbReference type="ARBA" id="ARBA00022734"/>
    </source>
</evidence>
<dbReference type="CDD" id="cd00190">
    <property type="entry name" value="Tryp_SPc"/>
    <property type="match status" value="1"/>
</dbReference>
<evidence type="ECO:0000256" key="13">
    <source>
        <dbReference type="RuleBase" id="RU363034"/>
    </source>
</evidence>
<evidence type="ECO:0000256" key="9">
    <source>
        <dbReference type="ARBA" id="ARBA00022889"/>
    </source>
</evidence>
<dbReference type="PANTHER" id="PTHR24252:SF7">
    <property type="entry name" value="HYALIN"/>
    <property type="match status" value="1"/>
</dbReference>
<sequence length="330" mass="35781">MNLQSFFAQILATIGFYHSDKPFSLNIIQPVTDGPYGTGGPDGPIYPLFTTSTADYGGDLVTQYQTKCGLPANMTRMSGTRIVGGVDVSISDYPWQVSLQRWSPIFGSTHFCGGSLIHPKWVMTAAHCLEWAFNGETRKAMTGELRRVRVIAGSETIAPPATNSLTLRITDAILHPQYESRRGLNDIALIALEKPVRVLARGLAINTVCLPTDKNMVINKRLITTGWGTTQENGDDSIDLKAVELPLVPAKQCKEMYGRGFSPELEICAGSEGKDSCQGDSGGPLIQRDRTGRATVVGIVSTGNGCGRPGYPGLYTKVPAFIDWIRNIIN</sequence>
<keyword evidence="10" id="KW-1015">Disulfide bond</keyword>
<evidence type="ECO:0000256" key="11">
    <source>
        <dbReference type="ARBA" id="ARBA00052079"/>
    </source>
</evidence>
<keyword evidence="3 13" id="KW-0645">Protease</keyword>
<keyword evidence="6 13" id="KW-0378">Hydrolase</keyword>
<proteinExistence type="predicted"/>
<dbReference type="GO" id="GO:0004252">
    <property type="term" value="F:serine-type endopeptidase activity"/>
    <property type="evidence" value="ECO:0007669"/>
    <property type="project" value="InterPro"/>
</dbReference>
<protein>
    <recommendedName>
        <fullName evidence="12">limulus clotting factor C</fullName>
        <ecNumber evidence="12">3.4.21.84</ecNumber>
    </recommendedName>
</protein>
<dbReference type="InterPro" id="IPR043504">
    <property type="entry name" value="Peptidase_S1_PA_chymotrypsin"/>
</dbReference>
<dbReference type="GO" id="GO:0006508">
    <property type="term" value="P:proteolysis"/>
    <property type="evidence" value="ECO:0007669"/>
    <property type="project" value="UniProtKB-KW"/>
</dbReference>
<dbReference type="GO" id="GO:0007155">
    <property type="term" value="P:cell adhesion"/>
    <property type="evidence" value="ECO:0007669"/>
    <property type="project" value="UniProtKB-KW"/>
</dbReference>
<evidence type="ECO:0000256" key="4">
    <source>
        <dbReference type="ARBA" id="ARBA00022729"/>
    </source>
</evidence>
<dbReference type="PROSITE" id="PS00135">
    <property type="entry name" value="TRYPSIN_SER"/>
    <property type="match status" value="1"/>
</dbReference>
<dbReference type="InterPro" id="IPR009003">
    <property type="entry name" value="Peptidase_S1_PA"/>
</dbReference>
<gene>
    <name evidence="15" type="ORF">OSB1V03_LOCUS6859</name>
</gene>
<dbReference type="PANTHER" id="PTHR24252">
    <property type="entry name" value="ACROSIN-RELATED"/>
    <property type="match status" value="1"/>
</dbReference>
<dbReference type="Pfam" id="PF00089">
    <property type="entry name" value="Trypsin"/>
    <property type="match status" value="1"/>
</dbReference>
<dbReference type="EMBL" id="CAJPIZ010003827">
    <property type="protein sequence ID" value="CAG2106856.1"/>
    <property type="molecule type" value="Genomic_DNA"/>
</dbReference>
<keyword evidence="8 13" id="KW-0720">Serine protease</keyword>
<dbReference type="Gene3D" id="2.40.10.10">
    <property type="entry name" value="Trypsin-like serine proteases"/>
    <property type="match status" value="1"/>
</dbReference>
<dbReference type="PROSITE" id="PS00134">
    <property type="entry name" value="TRYPSIN_HIS"/>
    <property type="match status" value="1"/>
</dbReference>
<dbReference type="OrthoDB" id="6514235at2759"/>
<reference evidence="15" key="1">
    <citation type="submission" date="2020-11" db="EMBL/GenBank/DDBJ databases">
        <authorList>
            <person name="Tran Van P."/>
        </authorList>
    </citation>
    <scope>NUCLEOTIDE SEQUENCE</scope>
</reference>
<organism evidence="15">
    <name type="scientific">Medioppia subpectinata</name>
    <dbReference type="NCBI Taxonomy" id="1979941"/>
    <lineage>
        <taxon>Eukaryota</taxon>
        <taxon>Metazoa</taxon>
        <taxon>Ecdysozoa</taxon>
        <taxon>Arthropoda</taxon>
        <taxon>Chelicerata</taxon>
        <taxon>Arachnida</taxon>
        <taxon>Acari</taxon>
        <taxon>Acariformes</taxon>
        <taxon>Sarcoptiformes</taxon>
        <taxon>Oribatida</taxon>
        <taxon>Brachypylina</taxon>
        <taxon>Oppioidea</taxon>
        <taxon>Oppiidae</taxon>
        <taxon>Medioppia</taxon>
    </lineage>
</organism>
<keyword evidence="5" id="KW-0430">Lectin</keyword>
<dbReference type="PROSITE" id="PS50240">
    <property type="entry name" value="TRYPSIN_DOM"/>
    <property type="match status" value="1"/>
</dbReference>
<keyword evidence="1" id="KW-0245">EGF-like domain</keyword>
<evidence type="ECO:0000313" key="15">
    <source>
        <dbReference type="EMBL" id="CAD7626426.1"/>
    </source>
</evidence>
<dbReference type="EC" id="3.4.21.84" evidence="12"/>
<keyword evidence="2" id="KW-0768">Sushi</keyword>
<evidence type="ECO:0000313" key="16">
    <source>
        <dbReference type="Proteomes" id="UP000759131"/>
    </source>
</evidence>
<accession>A0A7R9KNH8</accession>
<keyword evidence="7" id="KW-0353">Hemolymph clotting</keyword>
<dbReference type="InterPro" id="IPR018114">
    <property type="entry name" value="TRYPSIN_HIS"/>
</dbReference>
<comment type="catalytic activity">
    <reaction evidence="11">
        <text>Selective cleavage of 103-Arg-|-Ser-104 and 124-Ile-|-Ile-125 bonds in Limulus clotting factor B to form activated factor B. Cleavage of -Pro-Arg-|-Xaa- bonds in synthetic substrates.</text>
        <dbReference type="EC" id="3.4.21.84"/>
    </reaction>
</comment>
<evidence type="ECO:0000256" key="7">
    <source>
        <dbReference type="ARBA" id="ARBA00022820"/>
    </source>
</evidence>
<dbReference type="SUPFAM" id="SSF50494">
    <property type="entry name" value="Trypsin-like serine proteases"/>
    <property type="match status" value="1"/>
</dbReference>
<name>A0A7R9KNH8_9ACAR</name>
<evidence type="ECO:0000256" key="6">
    <source>
        <dbReference type="ARBA" id="ARBA00022801"/>
    </source>
</evidence>
<evidence type="ECO:0000256" key="2">
    <source>
        <dbReference type="ARBA" id="ARBA00022659"/>
    </source>
</evidence>
<keyword evidence="16" id="KW-1185">Reference proteome</keyword>
<evidence type="ECO:0000256" key="12">
    <source>
        <dbReference type="ARBA" id="ARBA00066707"/>
    </source>
</evidence>
<dbReference type="InterPro" id="IPR001314">
    <property type="entry name" value="Peptidase_S1A"/>
</dbReference>